<sequence>MILQVALVLIIAMCLYLIVFKYQLFAKFEVKEIKFPTGRIIFTSYKGQYSKVGEKIKTVISDLDKYADFKNKKISHTYFGIYYDDPCRIVDPNESRAIVGIIIFSENLKNFNADEFINKFEEKSLSYQTKSFQEFKSVGAKFPLFNFINIMSGIFRGYPAIKKYAKNMGILENFQCSLEIYDYKNKELTISFPYESESDLLWLSGYPVPVYKDTEVYKTK</sequence>
<evidence type="ECO:0000313" key="3">
    <source>
        <dbReference type="Proteomes" id="UP000276133"/>
    </source>
</evidence>
<accession>A0A3M7QG00</accession>
<comment type="caution">
    <text evidence="2">The sequence shown here is derived from an EMBL/GenBank/DDBJ whole genome shotgun (WGS) entry which is preliminary data.</text>
</comment>
<protein>
    <submittedName>
        <fullName evidence="2">Fanconi complementation group D2</fullName>
    </submittedName>
</protein>
<dbReference type="PANTHER" id="PTHR15949:SF3">
    <property type="entry name" value="TESTIS-EXPRESSED PROTEIN 264"/>
    <property type="match status" value="1"/>
</dbReference>
<dbReference type="InterPro" id="IPR011256">
    <property type="entry name" value="Reg_factor_effector_dom_sf"/>
</dbReference>
<dbReference type="EMBL" id="REGN01006276">
    <property type="protein sequence ID" value="RNA10173.1"/>
    <property type="molecule type" value="Genomic_DNA"/>
</dbReference>
<keyword evidence="1" id="KW-1133">Transmembrane helix</keyword>
<dbReference type="OrthoDB" id="2140079at2759"/>
<evidence type="ECO:0000313" key="2">
    <source>
        <dbReference type="EMBL" id="RNA10173.1"/>
    </source>
</evidence>
<keyword evidence="1" id="KW-0812">Transmembrane</keyword>
<keyword evidence="1" id="KW-0472">Membrane</keyword>
<dbReference type="Gene3D" id="3.20.80.10">
    <property type="entry name" value="Regulatory factor, effector binding domain"/>
    <property type="match status" value="1"/>
</dbReference>
<evidence type="ECO:0000256" key="1">
    <source>
        <dbReference type="SAM" id="Phobius"/>
    </source>
</evidence>
<dbReference type="AlphaFoldDB" id="A0A3M7QG00"/>
<dbReference type="Proteomes" id="UP000276133">
    <property type="component" value="Unassembled WGS sequence"/>
</dbReference>
<dbReference type="PANTHER" id="PTHR15949">
    <property type="entry name" value="TESTIS-EXPRESSED PROTEIN 264"/>
    <property type="match status" value="1"/>
</dbReference>
<organism evidence="2 3">
    <name type="scientific">Brachionus plicatilis</name>
    <name type="common">Marine rotifer</name>
    <name type="synonym">Brachionus muelleri</name>
    <dbReference type="NCBI Taxonomy" id="10195"/>
    <lineage>
        <taxon>Eukaryota</taxon>
        <taxon>Metazoa</taxon>
        <taxon>Spiralia</taxon>
        <taxon>Gnathifera</taxon>
        <taxon>Rotifera</taxon>
        <taxon>Eurotatoria</taxon>
        <taxon>Monogononta</taxon>
        <taxon>Pseudotrocha</taxon>
        <taxon>Ploima</taxon>
        <taxon>Brachionidae</taxon>
        <taxon>Brachionus</taxon>
    </lineage>
</organism>
<feature type="transmembrane region" description="Helical" evidence="1">
    <location>
        <begin position="6"/>
        <end position="25"/>
    </location>
</feature>
<name>A0A3M7QG00_BRAPC</name>
<proteinExistence type="predicted"/>
<keyword evidence="3" id="KW-1185">Reference proteome</keyword>
<gene>
    <name evidence="2" type="ORF">BpHYR1_012718</name>
</gene>
<reference evidence="2 3" key="1">
    <citation type="journal article" date="2018" name="Sci. Rep.">
        <title>Genomic signatures of local adaptation to the degree of environmental predictability in rotifers.</title>
        <authorList>
            <person name="Franch-Gras L."/>
            <person name="Hahn C."/>
            <person name="Garcia-Roger E.M."/>
            <person name="Carmona M.J."/>
            <person name="Serra M."/>
            <person name="Gomez A."/>
        </authorList>
    </citation>
    <scope>NUCLEOTIDE SEQUENCE [LARGE SCALE GENOMIC DNA]</scope>
    <source>
        <strain evidence="2">HYR1</strain>
    </source>
</reference>